<reference evidence="6 7" key="1">
    <citation type="submission" date="2019-08" db="EMBL/GenBank/DDBJ databases">
        <title>Whole genome of Aphis craccivora.</title>
        <authorList>
            <person name="Voronova N.V."/>
            <person name="Shulinski R.S."/>
            <person name="Bandarenka Y.V."/>
            <person name="Zhorov D.G."/>
            <person name="Warner D."/>
        </authorList>
    </citation>
    <scope>NUCLEOTIDE SEQUENCE [LARGE SCALE GENOMIC DNA]</scope>
    <source>
        <strain evidence="6">180601</strain>
        <tissue evidence="6">Whole Body</tissue>
    </source>
</reference>
<dbReference type="GO" id="GO:0008270">
    <property type="term" value="F:zinc ion binding"/>
    <property type="evidence" value="ECO:0007669"/>
    <property type="project" value="UniProtKB-KW"/>
</dbReference>
<feature type="domain" description="BED-type" evidence="5">
    <location>
        <begin position="23"/>
        <end position="73"/>
    </location>
</feature>
<comment type="caution">
    <text evidence="6">The sequence shown here is derived from an EMBL/GenBank/DDBJ whole genome shotgun (WGS) entry which is preliminary data.</text>
</comment>
<dbReference type="SMART" id="SM00614">
    <property type="entry name" value="ZnF_BED"/>
    <property type="match status" value="1"/>
</dbReference>
<keyword evidence="1" id="KW-0479">Metal-binding</keyword>
<dbReference type="GO" id="GO:0003677">
    <property type="term" value="F:DNA binding"/>
    <property type="evidence" value="ECO:0007669"/>
    <property type="project" value="InterPro"/>
</dbReference>
<name>A0A6G0W7K2_APHCR</name>
<dbReference type="PROSITE" id="PS50808">
    <property type="entry name" value="ZF_BED"/>
    <property type="match status" value="1"/>
</dbReference>
<dbReference type="Pfam" id="PF02892">
    <property type="entry name" value="zf-BED"/>
    <property type="match status" value="1"/>
</dbReference>
<evidence type="ECO:0000256" key="2">
    <source>
        <dbReference type="ARBA" id="ARBA00022771"/>
    </source>
</evidence>
<organism evidence="6 7">
    <name type="scientific">Aphis craccivora</name>
    <name type="common">Cowpea aphid</name>
    <dbReference type="NCBI Taxonomy" id="307492"/>
    <lineage>
        <taxon>Eukaryota</taxon>
        <taxon>Metazoa</taxon>
        <taxon>Ecdysozoa</taxon>
        <taxon>Arthropoda</taxon>
        <taxon>Hexapoda</taxon>
        <taxon>Insecta</taxon>
        <taxon>Pterygota</taxon>
        <taxon>Neoptera</taxon>
        <taxon>Paraneoptera</taxon>
        <taxon>Hemiptera</taxon>
        <taxon>Sternorrhyncha</taxon>
        <taxon>Aphidomorpha</taxon>
        <taxon>Aphidoidea</taxon>
        <taxon>Aphididae</taxon>
        <taxon>Aphidini</taxon>
        <taxon>Aphis</taxon>
        <taxon>Aphis</taxon>
    </lineage>
</organism>
<keyword evidence="3" id="KW-0862">Zinc</keyword>
<keyword evidence="2 4" id="KW-0863">Zinc-finger</keyword>
<dbReference type="Proteomes" id="UP000478052">
    <property type="component" value="Unassembled WGS sequence"/>
</dbReference>
<dbReference type="InterPro" id="IPR036236">
    <property type="entry name" value="Znf_C2H2_sf"/>
</dbReference>
<evidence type="ECO:0000313" key="6">
    <source>
        <dbReference type="EMBL" id="KAF0723116.1"/>
    </source>
</evidence>
<evidence type="ECO:0000256" key="3">
    <source>
        <dbReference type="ARBA" id="ARBA00022833"/>
    </source>
</evidence>
<dbReference type="AlphaFoldDB" id="A0A6G0W7K2"/>
<protein>
    <submittedName>
        <fullName evidence="6">BED-type domain-containing protein</fullName>
    </submittedName>
</protein>
<gene>
    <name evidence="6" type="ORF">FWK35_00025945</name>
</gene>
<sequence length="73" mass="8585">MTAADNTIIFGCQFLIIMSWLKKNSSMVWKYFKKDTNNQNEAQCLICKSTYKRSNGTSNLMEHLKRKHGHFRP</sequence>
<dbReference type="SUPFAM" id="SSF57667">
    <property type="entry name" value="beta-beta-alpha zinc fingers"/>
    <property type="match status" value="1"/>
</dbReference>
<dbReference type="EMBL" id="VUJU01009005">
    <property type="protein sequence ID" value="KAF0723116.1"/>
    <property type="molecule type" value="Genomic_DNA"/>
</dbReference>
<dbReference type="OrthoDB" id="7468771at2759"/>
<evidence type="ECO:0000259" key="5">
    <source>
        <dbReference type="PROSITE" id="PS50808"/>
    </source>
</evidence>
<keyword evidence="7" id="KW-1185">Reference proteome</keyword>
<proteinExistence type="predicted"/>
<accession>A0A6G0W7K2</accession>
<dbReference type="InterPro" id="IPR003656">
    <property type="entry name" value="Znf_BED"/>
</dbReference>
<evidence type="ECO:0000256" key="1">
    <source>
        <dbReference type="ARBA" id="ARBA00022723"/>
    </source>
</evidence>
<evidence type="ECO:0000256" key="4">
    <source>
        <dbReference type="PROSITE-ProRule" id="PRU00027"/>
    </source>
</evidence>
<evidence type="ECO:0000313" key="7">
    <source>
        <dbReference type="Proteomes" id="UP000478052"/>
    </source>
</evidence>